<dbReference type="KEGG" id="ahz:APS56_12865"/>
<dbReference type="GO" id="GO:0016020">
    <property type="term" value="C:membrane"/>
    <property type="evidence" value="ECO:0007669"/>
    <property type="project" value="InterPro"/>
</dbReference>
<dbReference type="STRING" id="1736674.APS56_12865"/>
<evidence type="ECO:0000313" key="2">
    <source>
        <dbReference type="EMBL" id="ALJ05968.1"/>
    </source>
</evidence>
<dbReference type="Proteomes" id="UP000057981">
    <property type="component" value="Chromosome"/>
</dbReference>
<feature type="transmembrane region" description="Helical" evidence="1">
    <location>
        <begin position="73"/>
        <end position="90"/>
    </location>
</feature>
<protein>
    <recommendedName>
        <fullName evidence="4">MerC mercury resistance protein</fullName>
    </recommendedName>
</protein>
<keyword evidence="1" id="KW-0472">Membrane</keyword>
<gene>
    <name evidence="2" type="ORF">APS56_12865</name>
</gene>
<keyword evidence="3" id="KW-1185">Reference proteome</keyword>
<dbReference type="InterPro" id="IPR004891">
    <property type="entry name" value="Mercury-R_MerC"/>
</dbReference>
<evidence type="ECO:0008006" key="4">
    <source>
        <dbReference type="Google" id="ProtNLM"/>
    </source>
</evidence>
<reference evidence="2 3" key="1">
    <citation type="submission" date="2015-10" db="EMBL/GenBank/DDBJ databases">
        <authorList>
            <person name="Gilbert D.G."/>
        </authorList>
    </citation>
    <scope>NUCLEOTIDE SEQUENCE [LARGE SCALE GENOMIC DNA]</scope>
    <source>
        <strain evidence="3">HZ-22</strain>
    </source>
</reference>
<dbReference type="EMBL" id="CP012898">
    <property type="protein sequence ID" value="ALJ05968.1"/>
    <property type="molecule type" value="Genomic_DNA"/>
</dbReference>
<dbReference type="OrthoDB" id="1274419at2"/>
<dbReference type="GO" id="GO:0015097">
    <property type="term" value="F:mercury ion transmembrane transporter activity"/>
    <property type="evidence" value="ECO:0007669"/>
    <property type="project" value="InterPro"/>
</dbReference>
<dbReference type="RefSeq" id="WP_054728951.1">
    <property type="nucleotide sequence ID" value="NZ_CP012898.1"/>
</dbReference>
<feature type="transmembrane region" description="Helical" evidence="1">
    <location>
        <begin position="96"/>
        <end position="117"/>
    </location>
</feature>
<evidence type="ECO:0000313" key="3">
    <source>
        <dbReference type="Proteomes" id="UP000057981"/>
    </source>
</evidence>
<sequence length="134" mass="15218">MIFINRKADSIGVISSALCLIHCVATPFIFIAQTGLLTCCSATPSWWGLIDYFFLGISFLAVYHTTNTTVSKWVKPALWLSWGLLFLVIINEKTTWFSFGENIIYIPTISLIVLHLYNRKYCKCDIDKCCVHKG</sequence>
<feature type="transmembrane region" description="Helical" evidence="1">
    <location>
        <begin position="45"/>
        <end position="66"/>
    </location>
</feature>
<dbReference type="Pfam" id="PF03203">
    <property type="entry name" value="MerC"/>
    <property type="match status" value="1"/>
</dbReference>
<evidence type="ECO:0000256" key="1">
    <source>
        <dbReference type="SAM" id="Phobius"/>
    </source>
</evidence>
<proteinExistence type="predicted"/>
<name>A0A0P0D743_9FLAO</name>
<keyword evidence="1" id="KW-1133">Transmembrane helix</keyword>
<keyword evidence="1" id="KW-0812">Transmembrane</keyword>
<organism evidence="2 3">
    <name type="scientific">Pseudalgibacter alginicilyticus</name>
    <dbReference type="NCBI Taxonomy" id="1736674"/>
    <lineage>
        <taxon>Bacteria</taxon>
        <taxon>Pseudomonadati</taxon>
        <taxon>Bacteroidota</taxon>
        <taxon>Flavobacteriia</taxon>
        <taxon>Flavobacteriales</taxon>
        <taxon>Flavobacteriaceae</taxon>
        <taxon>Pseudalgibacter</taxon>
    </lineage>
</organism>
<accession>A0A0P0D743</accession>
<dbReference type="AlphaFoldDB" id="A0A0P0D743"/>
<feature type="transmembrane region" description="Helical" evidence="1">
    <location>
        <begin position="12"/>
        <end position="33"/>
    </location>
</feature>